<evidence type="ECO:0000313" key="2">
    <source>
        <dbReference type="Proteomes" id="UP000516415"/>
    </source>
</evidence>
<reference evidence="1 2" key="1">
    <citation type="submission" date="2020-07" db="EMBL/GenBank/DDBJ databases">
        <authorList>
            <person name="Martino G."/>
            <person name="Holtappels D."/>
            <person name="Wagemans J."/>
            <person name="Lavigne R."/>
            <person name="Turina M."/>
            <person name="Ciuffo M."/>
        </authorList>
    </citation>
    <scope>NUCLEOTIDE SEQUENCE [LARGE SCALE GENOMIC DNA]</scope>
</reference>
<protein>
    <submittedName>
        <fullName evidence="1">Uncharacterized protein</fullName>
    </submittedName>
</protein>
<dbReference type="EMBL" id="MT740307">
    <property type="protein sequence ID" value="QNR53898.1"/>
    <property type="molecule type" value="Genomic_DNA"/>
</dbReference>
<accession>A0A7H0XFV8</accession>
<proteinExistence type="predicted"/>
<keyword evidence="2" id="KW-1185">Reference proteome</keyword>
<evidence type="ECO:0000313" key="1">
    <source>
        <dbReference type="EMBL" id="QNR53898.1"/>
    </source>
</evidence>
<gene>
    <name evidence="1" type="ORF">phiK7A1_110</name>
</gene>
<dbReference type="Proteomes" id="UP000516415">
    <property type="component" value="Segment"/>
</dbReference>
<organism evidence="1 2">
    <name type="scientific">Pseudomonas phage phiK7A1</name>
    <dbReference type="NCBI Taxonomy" id="2759194"/>
    <lineage>
        <taxon>Viruses</taxon>
        <taxon>Duplodnaviria</taxon>
        <taxon>Heunggongvirae</taxon>
        <taxon>Uroviricota</taxon>
        <taxon>Caudoviricetes</taxon>
        <taxon>Vandenendeviridae</taxon>
        <taxon>Gorskivirinae</taxon>
        <taxon>Torinovirus</taxon>
        <taxon>Torinovirus K7A1</taxon>
    </lineage>
</organism>
<sequence>MKARDRVRVIDELEAQDGFSFIGMTGTVTKSFEDGVIITIDKEFFTGTALNDLFFEYAELEKI</sequence>
<name>A0A7H0XFV8_9CAUD</name>